<evidence type="ECO:0000313" key="2">
    <source>
        <dbReference type="Proteomes" id="UP000326912"/>
    </source>
</evidence>
<evidence type="ECO:0000313" key="1">
    <source>
        <dbReference type="EMBL" id="GER89984.1"/>
    </source>
</evidence>
<organism evidence="1 2">
    <name type="scientific">Dictyobacter vulcani</name>
    <dbReference type="NCBI Taxonomy" id="2607529"/>
    <lineage>
        <taxon>Bacteria</taxon>
        <taxon>Bacillati</taxon>
        <taxon>Chloroflexota</taxon>
        <taxon>Ktedonobacteria</taxon>
        <taxon>Ktedonobacterales</taxon>
        <taxon>Dictyobacteraceae</taxon>
        <taxon>Dictyobacter</taxon>
    </lineage>
</organism>
<dbReference type="Gene3D" id="2.180.10.10">
    <property type="entry name" value="RHS repeat-associated core"/>
    <property type="match status" value="1"/>
</dbReference>
<dbReference type="AlphaFoldDB" id="A0A5J4KKQ9"/>
<dbReference type="NCBIfam" id="TIGR01443">
    <property type="entry name" value="intein_Cterm"/>
    <property type="match status" value="1"/>
</dbReference>
<protein>
    <recommendedName>
        <fullName evidence="3">Intein C-terminal splicing domain-containing protein</fullName>
    </recommendedName>
</protein>
<accession>A0A5J4KKQ9</accession>
<name>A0A5J4KKQ9_9CHLR</name>
<dbReference type="InterPro" id="IPR030934">
    <property type="entry name" value="Intein_C"/>
</dbReference>
<dbReference type="NCBIfam" id="TIGR03696">
    <property type="entry name" value="Rhs_assc_core"/>
    <property type="match status" value="1"/>
</dbReference>
<dbReference type="InterPro" id="IPR022385">
    <property type="entry name" value="Rhs_assc_core"/>
</dbReference>
<gene>
    <name evidence="1" type="ORF">KDW_41460</name>
</gene>
<sequence>MPTSYNFTGQRKDDQTGLIYFGSRYYDSVSGNFTHVDTVETNSNGSNTYAYAGCNPATATDASGHSPDFNNKINPHDPYVQYIGAWYIAIHPFSDVQVDNVQIPGASYDGLQNMKARYSDYYSRAVTSGVGAYGVPDIVASQLYAPEGKRSVMVHTMWDAKSSPFDPDRRGEDYPRPETVEKGIDQLQFYADRANNIKFSLNDDHAARWRIGTKSNDLSMGAAMLACGDECTIGYDDGSVFKVTIPADGIIAYKIINRPKTPAEHPVVTYMNDAYGMDAFWMWLSYVGVANALSGGSDGASSFPGIEPAPAPAPVFADTGTGDLVASPFSCSFQSNTKIRTATGWQSISQLRIGNQIISYNPWSHDPEEQSILDISQHVDNDLVDVTVSFLSGPKVGSRKTEVIHTTTEHPFLTQEKGFIAAHKLVSGLHLMQTDGQMSVILSVKPVAGTQVMYNLEVANDHTFAVGTGSWIVHNRCAW</sequence>
<evidence type="ECO:0008006" key="3">
    <source>
        <dbReference type="Google" id="ProtNLM"/>
    </source>
</evidence>
<dbReference type="Proteomes" id="UP000326912">
    <property type="component" value="Unassembled WGS sequence"/>
</dbReference>
<proteinExistence type="predicted"/>
<dbReference type="Gene3D" id="2.170.16.10">
    <property type="entry name" value="Hedgehog/Intein (Hint) domain"/>
    <property type="match status" value="1"/>
</dbReference>
<keyword evidence="2" id="KW-1185">Reference proteome</keyword>
<dbReference type="InterPro" id="IPR036844">
    <property type="entry name" value="Hint_dom_sf"/>
</dbReference>
<comment type="caution">
    <text evidence="1">The sequence shown here is derived from an EMBL/GenBank/DDBJ whole genome shotgun (WGS) entry which is preliminary data.</text>
</comment>
<dbReference type="RefSeq" id="WP_151757778.1">
    <property type="nucleotide sequence ID" value="NZ_BKZW01000002.1"/>
</dbReference>
<dbReference type="SUPFAM" id="SSF51294">
    <property type="entry name" value="Hedgehog/intein (Hint) domain"/>
    <property type="match status" value="1"/>
</dbReference>
<dbReference type="Pfam" id="PF07591">
    <property type="entry name" value="PT-HINT"/>
    <property type="match status" value="1"/>
</dbReference>
<reference evidence="1 2" key="1">
    <citation type="submission" date="2019-10" db="EMBL/GenBank/DDBJ databases">
        <title>Dictyobacter vulcani sp. nov., within the class Ktedonobacteria, isolated from soil of volcanic Mt. Zao.</title>
        <authorList>
            <person name="Zheng Y."/>
            <person name="Wang C.M."/>
            <person name="Sakai Y."/>
            <person name="Abe K."/>
            <person name="Yokota A."/>
            <person name="Yabe S."/>
        </authorList>
    </citation>
    <scope>NUCLEOTIDE SEQUENCE [LARGE SCALE GENOMIC DNA]</scope>
    <source>
        <strain evidence="1 2">W12</strain>
    </source>
</reference>
<dbReference type="EMBL" id="BKZW01000002">
    <property type="protein sequence ID" value="GER89984.1"/>
    <property type="molecule type" value="Genomic_DNA"/>
</dbReference>